<keyword evidence="3" id="KW-1185">Reference proteome</keyword>
<keyword evidence="1" id="KW-0732">Signal</keyword>
<evidence type="ECO:0000256" key="1">
    <source>
        <dbReference type="SAM" id="SignalP"/>
    </source>
</evidence>
<dbReference type="Gene3D" id="3.30.10.10">
    <property type="entry name" value="Trypsin Inhibitor V, subunit A"/>
    <property type="match status" value="1"/>
</dbReference>
<dbReference type="OrthoDB" id="8724542at2"/>
<gene>
    <name evidence="2" type="ORF">PARHAE_00448</name>
</gene>
<dbReference type="InterPro" id="IPR021719">
    <property type="entry name" value="Prot_inh_I78"/>
</dbReference>
<dbReference type="Pfam" id="PF11720">
    <property type="entry name" value="Inhibitor_I78"/>
    <property type="match status" value="1"/>
</dbReference>
<proteinExistence type="predicted"/>
<dbReference type="PROSITE" id="PS51257">
    <property type="entry name" value="PROKAR_LIPOPROTEIN"/>
    <property type="match status" value="1"/>
</dbReference>
<dbReference type="RefSeq" id="WP_126152977.1">
    <property type="nucleotide sequence ID" value="NZ_UZWE01000018.1"/>
</dbReference>
<dbReference type="EMBL" id="UZWE01000018">
    <property type="protein sequence ID" value="VDS07273.1"/>
    <property type="molecule type" value="Genomic_DNA"/>
</dbReference>
<dbReference type="AlphaFoldDB" id="A0A3S4GNS6"/>
<accession>A0A3S4GNS6</accession>
<feature type="signal peptide" evidence="1">
    <location>
        <begin position="1"/>
        <end position="17"/>
    </location>
</feature>
<reference evidence="2 3" key="1">
    <citation type="submission" date="2018-12" db="EMBL/GenBank/DDBJ databases">
        <authorList>
            <person name="Criscuolo A."/>
        </authorList>
    </citation>
    <scope>NUCLEOTIDE SEQUENCE [LARGE SCALE GENOMIC DNA]</scope>
    <source>
        <strain evidence="2">ACIP1116241</strain>
    </source>
</reference>
<name>A0A3S4GNS6_9RHOB</name>
<evidence type="ECO:0000313" key="3">
    <source>
        <dbReference type="Proteomes" id="UP000270743"/>
    </source>
</evidence>
<evidence type="ECO:0000313" key="2">
    <source>
        <dbReference type="EMBL" id="VDS07273.1"/>
    </source>
</evidence>
<feature type="chain" id="PRO_5018552675" evidence="1">
    <location>
        <begin position="18"/>
        <end position="94"/>
    </location>
</feature>
<organism evidence="2 3">
    <name type="scientific">Paracoccus haematequi</name>
    <dbReference type="NCBI Taxonomy" id="2491866"/>
    <lineage>
        <taxon>Bacteria</taxon>
        <taxon>Pseudomonadati</taxon>
        <taxon>Pseudomonadota</taxon>
        <taxon>Alphaproteobacteria</taxon>
        <taxon>Rhodobacterales</taxon>
        <taxon>Paracoccaceae</taxon>
        <taxon>Paracoccus</taxon>
    </lineage>
</organism>
<sequence>MNAKILCLGLTAATLLAACEPMPVEPAPVTPPDDCRASAYQGLVGQQVSVLAAMTFPIGTRQIGPNDAVTSDFRPDRLNIEYGATNRIEKVSCY</sequence>
<dbReference type="Proteomes" id="UP000270743">
    <property type="component" value="Unassembled WGS sequence"/>
</dbReference>
<protein>
    <submittedName>
        <fullName evidence="2">Peptidase inhibitor I78 family protein</fullName>
    </submittedName>
</protein>